<accession>A0A5J6L3F8</accession>
<feature type="transmembrane region" description="Helical" evidence="1">
    <location>
        <begin position="106"/>
        <end position="124"/>
    </location>
</feature>
<feature type="transmembrane region" description="Helical" evidence="1">
    <location>
        <begin position="246"/>
        <end position="269"/>
    </location>
</feature>
<dbReference type="EMBL" id="CP044232">
    <property type="protein sequence ID" value="QEW03153.1"/>
    <property type="molecule type" value="Genomic_DNA"/>
</dbReference>
<sequence length="399" mass="42559">MNDASVLSAPAPSRPRIDSLDVVRGVAIVGTLGTNIWVFSHPWGLVGLLASPVPPGTGEAEGVTQLALMALAQGKFLALLSLAFGMGVLIQHDAAQRAGRRWPGRYLWRSALLFLDGVVNYILIAEFDVLMGYAVTGAIVAWLLITRPRTQRVMIAVFGALHLVLITGIVALVALNPSSGSLPPGPSPYATNSFLELAAFRLDNVVLFRAEPVLIGFLTLAMFLIGATLLRAGIFAAEGRRLRRRLMILGAVAFPVDFALGVAGGQAGLLAERYILAPLVALGLLALIAELCLRRGTEGWVAQRTREVGRVALSAYMLQNLLGGALFYGWGLGLAQTAAAWRIPVTVAGFVAITAVVVLLAHLWLRRFALGPVEWLWKRAANIGSRPAARDTARTAQGR</sequence>
<dbReference type="InterPro" id="IPR007349">
    <property type="entry name" value="DUF418"/>
</dbReference>
<feature type="transmembrane region" description="Helical" evidence="1">
    <location>
        <begin position="313"/>
        <end position="331"/>
    </location>
</feature>
<organism evidence="3 4">
    <name type="scientific">Microbacterium lushaniae</name>
    <dbReference type="NCBI Taxonomy" id="2614639"/>
    <lineage>
        <taxon>Bacteria</taxon>
        <taxon>Bacillati</taxon>
        <taxon>Actinomycetota</taxon>
        <taxon>Actinomycetes</taxon>
        <taxon>Micrococcales</taxon>
        <taxon>Microbacteriaceae</taxon>
        <taxon>Microbacterium</taxon>
    </lineage>
</organism>
<protein>
    <submittedName>
        <fullName evidence="3">DUF418 domain-containing protein</fullName>
    </submittedName>
</protein>
<feature type="transmembrane region" description="Helical" evidence="1">
    <location>
        <begin position="130"/>
        <end position="146"/>
    </location>
</feature>
<feature type="transmembrane region" description="Helical" evidence="1">
    <location>
        <begin position="343"/>
        <end position="365"/>
    </location>
</feature>
<dbReference type="Proteomes" id="UP000325516">
    <property type="component" value="Chromosome"/>
</dbReference>
<evidence type="ECO:0000259" key="2">
    <source>
        <dbReference type="Pfam" id="PF04235"/>
    </source>
</evidence>
<reference evidence="4" key="1">
    <citation type="submission" date="2019-09" db="EMBL/GenBank/DDBJ databases">
        <title>Mumia zhuanghuii sp. nov. isolated from the intestinal contents of plateau pika (Ochotona curzoniae) in the Qinghai-Tibet plateau of China.</title>
        <authorList>
            <person name="Tian Z."/>
        </authorList>
    </citation>
    <scope>NUCLEOTIDE SEQUENCE [LARGE SCALE GENOMIC DNA]</scope>
    <source>
        <strain evidence="4">L-031</strain>
    </source>
</reference>
<gene>
    <name evidence="3" type="ORF">F6J85_08555</name>
</gene>
<keyword evidence="1" id="KW-1133">Transmembrane helix</keyword>
<feature type="domain" description="DUF418" evidence="2">
    <location>
        <begin position="230"/>
        <end position="382"/>
    </location>
</feature>
<dbReference type="PANTHER" id="PTHR30590">
    <property type="entry name" value="INNER MEMBRANE PROTEIN"/>
    <property type="match status" value="1"/>
</dbReference>
<evidence type="ECO:0000256" key="1">
    <source>
        <dbReference type="SAM" id="Phobius"/>
    </source>
</evidence>
<evidence type="ECO:0000313" key="4">
    <source>
        <dbReference type="Proteomes" id="UP000325516"/>
    </source>
</evidence>
<feature type="transmembrane region" description="Helical" evidence="1">
    <location>
        <begin position="22"/>
        <end position="43"/>
    </location>
</feature>
<proteinExistence type="predicted"/>
<feature type="transmembrane region" description="Helical" evidence="1">
    <location>
        <begin position="153"/>
        <end position="175"/>
    </location>
</feature>
<keyword evidence="4" id="KW-1185">Reference proteome</keyword>
<dbReference type="PANTHER" id="PTHR30590:SF2">
    <property type="entry name" value="INNER MEMBRANE PROTEIN"/>
    <property type="match status" value="1"/>
</dbReference>
<dbReference type="Pfam" id="PF04235">
    <property type="entry name" value="DUF418"/>
    <property type="match status" value="1"/>
</dbReference>
<feature type="transmembrane region" description="Helical" evidence="1">
    <location>
        <begin position="213"/>
        <end position="234"/>
    </location>
</feature>
<keyword evidence="1" id="KW-0812">Transmembrane</keyword>
<name>A0A5J6L3F8_9MICO</name>
<evidence type="ECO:0000313" key="3">
    <source>
        <dbReference type="EMBL" id="QEW03153.1"/>
    </source>
</evidence>
<feature type="transmembrane region" description="Helical" evidence="1">
    <location>
        <begin position="63"/>
        <end position="85"/>
    </location>
</feature>
<feature type="transmembrane region" description="Helical" evidence="1">
    <location>
        <begin position="275"/>
        <end position="293"/>
    </location>
</feature>
<keyword evidence="1" id="KW-0472">Membrane</keyword>
<dbReference type="KEGG" id="mlz:F6J85_08555"/>
<dbReference type="InterPro" id="IPR052529">
    <property type="entry name" value="Bact_Transport_Assoc"/>
</dbReference>
<dbReference type="RefSeq" id="WP_150924634.1">
    <property type="nucleotide sequence ID" value="NZ_CP044232.1"/>
</dbReference>
<dbReference type="AlphaFoldDB" id="A0A5J6L3F8"/>